<gene>
    <name evidence="2" type="ORF">SAMN04489707_103631</name>
</gene>
<evidence type="ECO:0000313" key="3">
    <source>
        <dbReference type="Proteomes" id="UP000183656"/>
    </source>
</evidence>
<keyword evidence="3" id="KW-1185">Reference proteome</keyword>
<accession>A0A1I7K2Y0</accession>
<organism evidence="2 3">
    <name type="scientific">Paenacidovorax caeni</name>
    <dbReference type="NCBI Taxonomy" id="343013"/>
    <lineage>
        <taxon>Bacteria</taxon>
        <taxon>Pseudomonadati</taxon>
        <taxon>Pseudomonadota</taxon>
        <taxon>Betaproteobacteria</taxon>
        <taxon>Burkholderiales</taxon>
        <taxon>Comamonadaceae</taxon>
        <taxon>Paenacidovorax</taxon>
    </lineage>
</organism>
<sequence>MTERVPMESLRVQRPPRNLTSATGVGVGVGVVGWHPDLLKQTLRRQLRSAARE</sequence>
<feature type="region of interest" description="Disordered" evidence="1">
    <location>
        <begin position="1"/>
        <end position="24"/>
    </location>
</feature>
<evidence type="ECO:0000256" key="1">
    <source>
        <dbReference type="SAM" id="MobiDB-lite"/>
    </source>
</evidence>
<dbReference type="Proteomes" id="UP000183656">
    <property type="component" value="Unassembled WGS sequence"/>
</dbReference>
<protein>
    <submittedName>
        <fullName evidence="2">Uncharacterized protein</fullName>
    </submittedName>
</protein>
<name>A0A1I7K2Y0_9BURK</name>
<dbReference type="EMBL" id="FPBX01000036">
    <property type="protein sequence ID" value="SFU91725.1"/>
    <property type="molecule type" value="Genomic_DNA"/>
</dbReference>
<proteinExistence type="predicted"/>
<dbReference type="AlphaFoldDB" id="A0A1I7K2Y0"/>
<dbReference type="STRING" id="343013.SAMN04489707_103631"/>
<reference evidence="2 3" key="1">
    <citation type="submission" date="2016-10" db="EMBL/GenBank/DDBJ databases">
        <authorList>
            <person name="de Groot N.N."/>
        </authorList>
    </citation>
    <scope>NUCLEOTIDE SEQUENCE [LARGE SCALE GENOMIC DNA]</scope>
    <source>
        <strain evidence="2 3">R-24608</strain>
    </source>
</reference>
<evidence type="ECO:0000313" key="2">
    <source>
        <dbReference type="EMBL" id="SFU91725.1"/>
    </source>
</evidence>